<organism evidence="2 3">
    <name type="scientific">Zopfia rhizophila CBS 207.26</name>
    <dbReference type="NCBI Taxonomy" id="1314779"/>
    <lineage>
        <taxon>Eukaryota</taxon>
        <taxon>Fungi</taxon>
        <taxon>Dikarya</taxon>
        <taxon>Ascomycota</taxon>
        <taxon>Pezizomycotina</taxon>
        <taxon>Dothideomycetes</taxon>
        <taxon>Dothideomycetes incertae sedis</taxon>
        <taxon>Zopfiaceae</taxon>
        <taxon>Zopfia</taxon>
    </lineage>
</organism>
<feature type="compositionally biased region" description="Basic and acidic residues" evidence="1">
    <location>
        <begin position="313"/>
        <end position="335"/>
    </location>
</feature>
<gene>
    <name evidence="2" type="ORF">K469DRAFT_665164</name>
</gene>
<feature type="region of interest" description="Disordered" evidence="1">
    <location>
        <begin position="280"/>
        <end position="387"/>
    </location>
</feature>
<evidence type="ECO:0000313" key="2">
    <source>
        <dbReference type="EMBL" id="KAF2185559.1"/>
    </source>
</evidence>
<name>A0A6A6E4M1_9PEZI</name>
<evidence type="ECO:0000256" key="1">
    <source>
        <dbReference type="SAM" id="MobiDB-lite"/>
    </source>
</evidence>
<dbReference type="EMBL" id="ML994633">
    <property type="protein sequence ID" value="KAF2185559.1"/>
    <property type="molecule type" value="Genomic_DNA"/>
</dbReference>
<feature type="compositionally biased region" description="Polar residues" evidence="1">
    <location>
        <begin position="336"/>
        <end position="354"/>
    </location>
</feature>
<keyword evidence="3" id="KW-1185">Reference proteome</keyword>
<evidence type="ECO:0000313" key="3">
    <source>
        <dbReference type="Proteomes" id="UP000800200"/>
    </source>
</evidence>
<sequence length="765" mass="86839">MDSESDVPIIDLTQDVDTSGLGDKNEEVTDLSASGSDNEMEDDGDVSRHDKNDGNATDDRSNEIEGSDENSNNDDQTEDGQSEAEIDHDENSDDSISGAESEGEGEEHLMIIDPDGDMVIVAGKKATGIGKFLVNSAWLRSFAKWNEFIDQQQLNMVGKQDGVGEQADTSERNQYENYDESTLQTQFYAEAQGLERVEKDKHDSLSMQIGADKLCADAADKVEERTGTQVRQHAVEFRTMEVSEEVLQQNGVGTQTEKSFEKRQSMNWYTQLLRKLEDGPVESEPIVQSPQVSEHQEPEKKVEGVELIQSEMSSDKNRGAQDVQKLRREDQKSEIQKSATIDQSATEIQTTDGDQSMEETMANQNSQEEMKDASEDQDHESANAPQIQTLDSMEDCLSVSNMPHIYVPDDHPEAVGINLLIMHLRFDLLPPAIHFDMLFELAAHCEKFNTESLLTKFVVPWVQRLLPQALDTGNSQWLFIAWVFRLQELFDAHMQHLVCTSKKDEEGRLIVDPLPNESQNGPGLLAMVEESREDLIHNILDIIAKYLDETFWNENFTCYLSREKADCCEHAYVAFARKLKFLGLWPTRPAACDILISASELRENVHGLKFVPFSIDHHICVDLFEYFQEEIMFVSYPHLRERYNAHFAPEKDSFNRMDLSSQIGTYMYEYGFAAVDFGYTSYVASAKRRRKTDRSNPQLEVLSDDEDSDYDSPSDSDSEPEEEYYPCPKGEASRDLNGQQPRARKRVRYDDDLGEGSGEYIDSDW</sequence>
<dbReference type="Proteomes" id="UP000800200">
    <property type="component" value="Unassembled WGS sequence"/>
</dbReference>
<feature type="region of interest" description="Disordered" evidence="1">
    <location>
        <begin position="693"/>
        <end position="765"/>
    </location>
</feature>
<feature type="compositionally biased region" description="Basic and acidic residues" evidence="1">
    <location>
        <begin position="294"/>
        <end position="304"/>
    </location>
</feature>
<feature type="compositionally biased region" description="Acidic residues" evidence="1">
    <location>
        <begin position="702"/>
        <end position="724"/>
    </location>
</feature>
<feature type="compositionally biased region" description="Basic and acidic residues" evidence="1">
    <location>
        <begin position="368"/>
        <end position="381"/>
    </location>
</feature>
<proteinExistence type="predicted"/>
<feature type="compositionally biased region" description="Acidic residues" evidence="1">
    <location>
        <begin position="65"/>
        <end position="93"/>
    </location>
</feature>
<reference evidence="2" key="1">
    <citation type="journal article" date="2020" name="Stud. Mycol.">
        <title>101 Dothideomycetes genomes: a test case for predicting lifestyles and emergence of pathogens.</title>
        <authorList>
            <person name="Haridas S."/>
            <person name="Albert R."/>
            <person name="Binder M."/>
            <person name="Bloem J."/>
            <person name="Labutti K."/>
            <person name="Salamov A."/>
            <person name="Andreopoulos B."/>
            <person name="Baker S."/>
            <person name="Barry K."/>
            <person name="Bills G."/>
            <person name="Bluhm B."/>
            <person name="Cannon C."/>
            <person name="Castanera R."/>
            <person name="Culley D."/>
            <person name="Daum C."/>
            <person name="Ezra D."/>
            <person name="Gonzalez J."/>
            <person name="Henrissat B."/>
            <person name="Kuo A."/>
            <person name="Liang C."/>
            <person name="Lipzen A."/>
            <person name="Lutzoni F."/>
            <person name="Magnuson J."/>
            <person name="Mondo S."/>
            <person name="Nolan M."/>
            <person name="Ohm R."/>
            <person name="Pangilinan J."/>
            <person name="Park H.-J."/>
            <person name="Ramirez L."/>
            <person name="Alfaro M."/>
            <person name="Sun H."/>
            <person name="Tritt A."/>
            <person name="Yoshinaga Y."/>
            <person name="Zwiers L.-H."/>
            <person name="Turgeon B."/>
            <person name="Goodwin S."/>
            <person name="Spatafora J."/>
            <person name="Crous P."/>
            <person name="Grigoriev I."/>
        </authorList>
    </citation>
    <scope>NUCLEOTIDE SEQUENCE</scope>
    <source>
        <strain evidence="2">CBS 207.26</strain>
    </source>
</reference>
<dbReference type="OrthoDB" id="5275938at2759"/>
<accession>A0A6A6E4M1</accession>
<protein>
    <submittedName>
        <fullName evidence="2">Uncharacterized protein</fullName>
    </submittedName>
</protein>
<dbReference type="AlphaFoldDB" id="A0A6A6E4M1"/>
<feature type="region of interest" description="Disordered" evidence="1">
    <location>
        <begin position="1"/>
        <end position="105"/>
    </location>
</feature>
<feature type="compositionally biased region" description="Basic and acidic residues" evidence="1">
    <location>
        <begin position="45"/>
        <end position="63"/>
    </location>
</feature>